<dbReference type="InterPro" id="IPR036836">
    <property type="entry name" value="Agouti_dom_sf"/>
</dbReference>
<evidence type="ECO:0000256" key="10">
    <source>
        <dbReference type="SAM" id="SignalP"/>
    </source>
</evidence>
<dbReference type="Gene3D" id="4.10.760.10">
    <property type="entry name" value="Agouti domain"/>
    <property type="match status" value="1"/>
</dbReference>
<dbReference type="AlphaFoldDB" id="A0AAY5EJ58"/>
<dbReference type="InterPro" id="IPR007733">
    <property type="entry name" value="Agouti"/>
</dbReference>
<evidence type="ECO:0000256" key="2">
    <source>
        <dbReference type="ARBA" id="ARBA00017885"/>
    </source>
</evidence>
<evidence type="ECO:0000256" key="9">
    <source>
        <dbReference type="PROSITE-ProRule" id="PRU00494"/>
    </source>
</evidence>
<evidence type="ECO:0000256" key="6">
    <source>
        <dbReference type="ARBA" id="ARBA00023157"/>
    </source>
</evidence>
<dbReference type="PANTHER" id="PTHR16551">
    <property type="entry name" value="AGOUTI RELATED"/>
    <property type="match status" value="1"/>
</dbReference>
<keyword evidence="13" id="KW-1185">Reference proteome</keyword>
<feature type="disulfide bond" evidence="9">
    <location>
        <begin position="90"/>
        <end position="105"/>
    </location>
</feature>
<evidence type="ECO:0000313" key="13">
    <source>
        <dbReference type="Proteomes" id="UP000314983"/>
    </source>
</evidence>
<dbReference type="PROSITE" id="PS51150">
    <property type="entry name" value="AGOUTI_2"/>
    <property type="match status" value="1"/>
</dbReference>
<organism evidence="12 13">
    <name type="scientific">Electrophorus electricus</name>
    <name type="common">Electric eel</name>
    <name type="synonym">Gymnotus electricus</name>
    <dbReference type="NCBI Taxonomy" id="8005"/>
    <lineage>
        <taxon>Eukaryota</taxon>
        <taxon>Metazoa</taxon>
        <taxon>Chordata</taxon>
        <taxon>Craniata</taxon>
        <taxon>Vertebrata</taxon>
        <taxon>Euteleostomi</taxon>
        <taxon>Actinopterygii</taxon>
        <taxon>Neopterygii</taxon>
        <taxon>Teleostei</taxon>
        <taxon>Ostariophysi</taxon>
        <taxon>Gymnotiformes</taxon>
        <taxon>Gymnotoidei</taxon>
        <taxon>Gymnotidae</taxon>
        <taxon>Electrophorus</taxon>
    </lineage>
</organism>
<dbReference type="GO" id="GO:0031779">
    <property type="term" value="F:melanocortin receptor binding"/>
    <property type="evidence" value="ECO:0007669"/>
    <property type="project" value="TreeGrafter"/>
</dbReference>
<dbReference type="SMART" id="SM00792">
    <property type="entry name" value="Agouti"/>
    <property type="match status" value="1"/>
</dbReference>
<evidence type="ECO:0000256" key="8">
    <source>
        <dbReference type="ARBA" id="ARBA00033432"/>
    </source>
</evidence>
<comment type="subcellular location">
    <subcellularLocation>
        <location evidence="1">Secreted</location>
    </subcellularLocation>
</comment>
<reference evidence="12 13" key="1">
    <citation type="submission" date="2020-05" db="EMBL/GenBank/DDBJ databases">
        <title>Electrophorus electricus (electric eel) genome, fEleEle1, primary haplotype.</title>
        <authorList>
            <person name="Myers G."/>
            <person name="Meyer A."/>
            <person name="Fedrigo O."/>
            <person name="Formenti G."/>
            <person name="Rhie A."/>
            <person name="Tracey A."/>
            <person name="Sims Y."/>
            <person name="Jarvis E.D."/>
        </authorList>
    </citation>
    <scope>NUCLEOTIDE SEQUENCE [LARGE SCALE GENOMIC DNA]</scope>
</reference>
<feature type="disulfide bond" evidence="9">
    <location>
        <begin position="97"/>
        <end position="111"/>
    </location>
</feature>
<feature type="disulfide bond" evidence="9">
    <location>
        <begin position="113"/>
        <end position="120"/>
    </location>
</feature>
<feature type="signal peptide" evidence="10">
    <location>
        <begin position="1"/>
        <end position="22"/>
    </location>
</feature>
<reference evidence="12" key="2">
    <citation type="submission" date="2025-08" db="UniProtKB">
        <authorList>
            <consortium name="Ensembl"/>
        </authorList>
    </citation>
    <scope>IDENTIFICATION</scope>
</reference>
<dbReference type="Ensembl" id="ENSEEET00000054802.1">
    <property type="protein sequence ID" value="ENSEEEP00000056387.1"/>
    <property type="gene ID" value="ENSEEEG00000029128.1"/>
</dbReference>
<evidence type="ECO:0000256" key="1">
    <source>
        <dbReference type="ARBA" id="ARBA00004613"/>
    </source>
</evidence>
<feature type="disulfide bond" evidence="9">
    <location>
        <begin position="108"/>
        <end position="129"/>
    </location>
</feature>
<dbReference type="GO" id="GO:0009755">
    <property type="term" value="P:hormone-mediated signaling pathway"/>
    <property type="evidence" value="ECO:0007669"/>
    <property type="project" value="InterPro"/>
</dbReference>
<reference evidence="12" key="3">
    <citation type="submission" date="2025-09" db="UniProtKB">
        <authorList>
            <consortium name="Ensembl"/>
        </authorList>
    </citation>
    <scope>IDENTIFICATION</scope>
</reference>
<keyword evidence="7" id="KW-0325">Glycoprotein</keyword>
<dbReference type="Proteomes" id="UP000314983">
    <property type="component" value="Chromosome 3"/>
</dbReference>
<evidence type="ECO:0000256" key="7">
    <source>
        <dbReference type="ARBA" id="ARBA00023180"/>
    </source>
</evidence>
<feature type="disulfide bond" evidence="9">
    <location>
        <begin position="104"/>
        <end position="122"/>
    </location>
</feature>
<sequence length="129" mass="15031">KDMNPPLVLCCLLLWSVCILYGEPKWLQSVIHHQVTPAKPNRLSRHKLCFFFFPFCSLTFSFSQTRTQRLSKSLNKFKARVKRRPPPPNCVPLWGSCKTPNRVCCVYCAFCYCCLFKAVCYCRMGYSQC</sequence>
<evidence type="ECO:0000256" key="5">
    <source>
        <dbReference type="ARBA" id="ARBA00022854"/>
    </source>
</evidence>
<keyword evidence="4 10" id="KW-0732">Signal</keyword>
<dbReference type="PANTHER" id="PTHR16551:SF1">
    <property type="entry name" value="AGOUTI-SIGNALING PROTEIN"/>
    <property type="match status" value="1"/>
</dbReference>
<protein>
    <recommendedName>
        <fullName evidence="2">Agouti-signaling protein</fullName>
    </recommendedName>
    <alternativeName>
        <fullName evidence="8">Agouti switch protein</fullName>
    </alternativeName>
</protein>
<dbReference type="GO" id="GO:0005615">
    <property type="term" value="C:extracellular space"/>
    <property type="evidence" value="ECO:0007669"/>
    <property type="project" value="TreeGrafter"/>
</dbReference>
<dbReference type="Pfam" id="PF05039">
    <property type="entry name" value="Agouti"/>
    <property type="match status" value="1"/>
</dbReference>
<name>A0AAY5EJ58_ELEEL</name>
<evidence type="ECO:0000313" key="12">
    <source>
        <dbReference type="Ensembl" id="ENSEEEP00000056387.1"/>
    </source>
</evidence>
<proteinExistence type="predicted"/>
<accession>A0AAY5EJ58</accession>
<feature type="domain" description="Agouti" evidence="11">
    <location>
        <begin position="90"/>
        <end position="129"/>
    </location>
</feature>
<keyword evidence="5" id="KW-0960">Knottin</keyword>
<dbReference type="GO" id="GO:0005184">
    <property type="term" value="F:neuropeptide hormone activity"/>
    <property type="evidence" value="ECO:0007669"/>
    <property type="project" value="TreeGrafter"/>
</dbReference>
<keyword evidence="6 9" id="KW-1015">Disulfide bond</keyword>
<dbReference type="GeneTree" id="ENSGT00940000176173"/>
<dbReference type="PROSITE" id="PS60024">
    <property type="entry name" value="AGOUTI_1"/>
    <property type="match status" value="1"/>
</dbReference>
<dbReference type="SUPFAM" id="SSF57055">
    <property type="entry name" value="Agouti-related protein"/>
    <property type="match status" value="1"/>
</dbReference>
<dbReference type="GO" id="GO:0032438">
    <property type="term" value="P:melanosome organization"/>
    <property type="evidence" value="ECO:0007669"/>
    <property type="project" value="TreeGrafter"/>
</dbReference>
<feature type="chain" id="PRO_5044227359" description="Agouti-signaling protein" evidence="10">
    <location>
        <begin position="23"/>
        <end position="129"/>
    </location>
</feature>
<dbReference type="InterPro" id="IPR027300">
    <property type="entry name" value="Agouti_dom"/>
</dbReference>
<keyword evidence="3" id="KW-0964">Secreted</keyword>
<evidence type="ECO:0000256" key="3">
    <source>
        <dbReference type="ARBA" id="ARBA00022525"/>
    </source>
</evidence>
<evidence type="ECO:0000256" key="4">
    <source>
        <dbReference type="ARBA" id="ARBA00022729"/>
    </source>
</evidence>
<evidence type="ECO:0000259" key="11">
    <source>
        <dbReference type="PROSITE" id="PS51150"/>
    </source>
</evidence>